<feature type="transmembrane region" description="Helical" evidence="11">
    <location>
        <begin position="827"/>
        <end position="850"/>
    </location>
</feature>
<evidence type="ECO:0000256" key="3">
    <source>
        <dbReference type="ARBA" id="ARBA00022475"/>
    </source>
</evidence>
<dbReference type="Gene3D" id="3.40.1110.10">
    <property type="entry name" value="Calcium-transporting ATPase, cytoplasmic domain N"/>
    <property type="match status" value="1"/>
</dbReference>
<evidence type="ECO:0000256" key="6">
    <source>
        <dbReference type="ARBA" id="ARBA00022741"/>
    </source>
</evidence>
<dbReference type="PANTHER" id="PTHR43294:SF21">
    <property type="entry name" value="CATION TRANSPORTING ATPASE"/>
    <property type="match status" value="1"/>
</dbReference>
<dbReference type="InterPro" id="IPR008250">
    <property type="entry name" value="ATPase_P-typ_transduc_dom_A_sf"/>
</dbReference>
<keyword evidence="14" id="KW-1185">Reference proteome</keyword>
<evidence type="ECO:0000313" key="14">
    <source>
        <dbReference type="Proteomes" id="UP000671879"/>
    </source>
</evidence>
<evidence type="ECO:0000256" key="7">
    <source>
        <dbReference type="ARBA" id="ARBA00022840"/>
    </source>
</evidence>
<dbReference type="CDD" id="cd02089">
    <property type="entry name" value="P-type_ATPase_Ca_prok"/>
    <property type="match status" value="1"/>
</dbReference>
<name>A0A9Q7A502_9BACT</name>
<dbReference type="InterPro" id="IPR023299">
    <property type="entry name" value="ATPase_P-typ_cyto_dom_N"/>
</dbReference>
<evidence type="ECO:0000256" key="10">
    <source>
        <dbReference type="ARBA" id="ARBA00023136"/>
    </source>
</evidence>
<dbReference type="SUPFAM" id="SSF56784">
    <property type="entry name" value="HAD-like"/>
    <property type="match status" value="1"/>
</dbReference>
<dbReference type="Gene3D" id="2.70.150.10">
    <property type="entry name" value="Calcium-transporting ATPase, cytoplasmic transduction domain A"/>
    <property type="match status" value="1"/>
</dbReference>
<dbReference type="GO" id="GO:1902600">
    <property type="term" value="P:proton transmembrane transport"/>
    <property type="evidence" value="ECO:0007669"/>
    <property type="project" value="TreeGrafter"/>
</dbReference>
<gene>
    <name evidence="13" type="ORF">KAR29_08215</name>
</gene>
<dbReference type="GO" id="GO:0046872">
    <property type="term" value="F:metal ion binding"/>
    <property type="evidence" value="ECO:0007669"/>
    <property type="project" value="UniProtKB-KW"/>
</dbReference>
<dbReference type="InterPro" id="IPR044492">
    <property type="entry name" value="P_typ_ATPase_HD_dom"/>
</dbReference>
<dbReference type="FunFam" id="2.70.150.10:FF:000016">
    <property type="entry name" value="Calcium-transporting P-type ATPase putative"/>
    <property type="match status" value="1"/>
</dbReference>
<evidence type="ECO:0000256" key="5">
    <source>
        <dbReference type="ARBA" id="ARBA00022723"/>
    </source>
</evidence>
<dbReference type="Pfam" id="PF13246">
    <property type="entry name" value="Cation_ATPase"/>
    <property type="match status" value="1"/>
</dbReference>
<dbReference type="GO" id="GO:0015662">
    <property type="term" value="F:P-type ion transporter activity"/>
    <property type="evidence" value="ECO:0007669"/>
    <property type="project" value="UniProtKB-ARBA"/>
</dbReference>
<dbReference type="Proteomes" id="UP000671879">
    <property type="component" value="Chromosome"/>
</dbReference>
<dbReference type="SUPFAM" id="SSF81660">
    <property type="entry name" value="Metal cation-transporting ATPase, ATP-binding domain N"/>
    <property type="match status" value="1"/>
</dbReference>
<evidence type="ECO:0000313" key="13">
    <source>
        <dbReference type="EMBL" id="QTX31366.1"/>
    </source>
</evidence>
<dbReference type="InterPro" id="IPR059000">
    <property type="entry name" value="ATPase_P-type_domA"/>
</dbReference>
<dbReference type="SFLD" id="SFLDF00027">
    <property type="entry name" value="p-type_atpase"/>
    <property type="match status" value="1"/>
</dbReference>
<feature type="transmembrane region" description="Helical" evidence="11">
    <location>
        <begin position="862"/>
        <end position="881"/>
    </location>
</feature>
<evidence type="ECO:0000256" key="11">
    <source>
        <dbReference type="SAM" id="Phobius"/>
    </source>
</evidence>
<dbReference type="GO" id="GO:0019829">
    <property type="term" value="F:ATPase-coupled monoatomic cation transmembrane transporter activity"/>
    <property type="evidence" value="ECO:0007669"/>
    <property type="project" value="UniProtKB-ARBA"/>
</dbReference>
<dbReference type="PRINTS" id="PR00119">
    <property type="entry name" value="CATATPASE"/>
</dbReference>
<dbReference type="SUPFAM" id="SSF81665">
    <property type="entry name" value="Calcium ATPase, transmembrane domain M"/>
    <property type="match status" value="1"/>
</dbReference>
<comment type="similarity">
    <text evidence="2">Belongs to the cation transport ATPase (P-type) (TC 3.A.3) family. Type IIA subfamily.</text>
</comment>
<dbReference type="GO" id="GO:0005886">
    <property type="term" value="C:plasma membrane"/>
    <property type="evidence" value="ECO:0007669"/>
    <property type="project" value="UniProtKB-SubCell"/>
</dbReference>
<feature type="transmembrane region" description="Helical" evidence="11">
    <location>
        <begin position="275"/>
        <end position="297"/>
    </location>
</feature>
<feature type="transmembrane region" description="Helical" evidence="11">
    <location>
        <begin position="57"/>
        <end position="76"/>
    </location>
</feature>
<dbReference type="GO" id="GO:0046873">
    <property type="term" value="F:metal ion transmembrane transporter activity"/>
    <property type="evidence" value="ECO:0007669"/>
    <property type="project" value="UniProtKB-ARBA"/>
</dbReference>
<reference evidence="14" key="1">
    <citation type="submission" date="2021-04" db="EMBL/GenBank/DDBJ databases">
        <title>A novel Synergistetes isolate from a pyrite-forming mixed culture.</title>
        <authorList>
            <person name="Bunk B."/>
            <person name="Sproer C."/>
            <person name="Spring S."/>
            <person name="Pester M."/>
        </authorList>
    </citation>
    <scope>NUCLEOTIDE SEQUENCE [LARGE SCALE GENOMIC DNA]</scope>
    <source>
        <strain evidence="14">J.5.4.2-T.3.5.2</strain>
    </source>
</reference>
<dbReference type="Gene3D" id="1.20.1110.10">
    <property type="entry name" value="Calcium-transporting ATPase, transmembrane domain"/>
    <property type="match status" value="1"/>
</dbReference>
<keyword evidence="7" id="KW-0067">ATP-binding</keyword>
<evidence type="ECO:0000256" key="4">
    <source>
        <dbReference type="ARBA" id="ARBA00022692"/>
    </source>
</evidence>
<dbReference type="InterPro" id="IPR050510">
    <property type="entry name" value="Cation_transp_ATPase_P-type"/>
</dbReference>
<dbReference type="PROSITE" id="PS00154">
    <property type="entry name" value="ATPASE_E1_E2"/>
    <property type="match status" value="1"/>
</dbReference>
<dbReference type="InterPro" id="IPR001757">
    <property type="entry name" value="P_typ_ATPase"/>
</dbReference>
<evidence type="ECO:0000256" key="9">
    <source>
        <dbReference type="ARBA" id="ARBA00022989"/>
    </source>
</evidence>
<dbReference type="PRINTS" id="PR00120">
    <property type="entry name" value="HATPASE"/>
</dbReference>
<dbReference type="InterPro" id="IPR018303">
    <property type="entry name" value="ATPase_P-typ_P_site"/>
</dbReference>
<keyword evidence="3" id="KW-1003">Cell membrane</keyword>
<keyword evidence="10 11" id="KW-0472">Membrane</keyword>
<feature type="transmembrane region" description="Helical" evidence="11">
    <location>
        <begin position="718"/>
        <end position="738"/>
    </location>
</feature>
<dbReference type="NCBIfam" id="TIGR01494">
    <property type="entry name" value="ATPase_P-type"/>
    <property type="match status" value="2"/>
</dbReference>
<keyword evidence="9 11" id="KW-1133">Transmembrane helix</keyword>
<dbReference type="InterPro" id="IPR004014">
    <property type="entry name" value="ATPase_P-typ_cation-transptr_N"/>
</dbReference>
<feature type="transmembrane region" description="Helical" evidence="11">
    <location>
        <begin position="759"/>
        <end position="783"/>
    </location>
</feature>
<sequence>MGEPHVLSVEEVLHDHDTLPERGLSSAEAERRLGEYGPNELVERGGKKAWQIVLAQVRDVMILILLAAVLVSLALGEYGDGVVIFVIVVLNTALGFWQEFKAEKAMAALKQMAVPLVRVRRDGAERQISAKGLVPGDILLLEAGNVVPADGRLIAVANLKVQEAALTGESEAVEKETGRLEGDAVPLGDRRNMVYTGTVVTYGRGEAVVTATAMATELGAIASMLQDLDDGQTPLQRRLARLGRSLAMAAVALIFVVAAMMYGQGVSVRETFMTAISMAVAAIPEGLPAVVTISLALGAQQMLRKKALIRRLHAVETLGGVTVICSDKTGTLTKNRMTVTEMVLPRRRYVWDRAVTVGQDDDLGLLLLTGALCNDAVVGAEEGAVLGDPTEGALVLAALKAGLDPGELKSRMPRVGELPFDSERKRMSTVHALSSVGPGGIVGRVLSLAGGRGRHVVLTKGAVDGLIEVCSGLLLNGAVEPLTEAEKKGIAAENVAMAEKGLRVLGMACRFLEGDELDRPGSYERDLVFLGMAAMIDPVRPEAVEAVGLCRQAGIRPVMITGDHPLTALAIARELGLSATGVLTGADLDGMSPEELKERIRDVSVFARVSPRNKMTLVEVLQGQGEIVAMTGDGVNDAPALKAADIGVAMGITGTDVTKESSDMILLDDNFATIVASVKEGRRIYDNIRKFVRYILTGNTGEIVVMLVGPLLGMALPLLPIQILWINLMTDGLPAVALSYEKAERGVMSRRPQDPQEGVFARGLGWQILLMGFVIGGVSLGVGYRCWSEEAASKVWQTMIFTTLTFCQMAYALCVREEERSLFSPSFASNPVLLLAVAVTLGLQLSLVYVPFLNALFRTAPLGAGELGLCVAGAMTVVALSEGRKLLSRRRNLR</sequence>
<dbReference type="InterPro" id="IPR036412">
    <property type="entry name" value="HAD-like_sf"/>
</dbReference>
<dbReference type="PANTHER" id="PTHR43294">
    <property type="entry name" value="SODIUM/POTASSIUM-TRANSPORTING ATPASE SUBUNIT ALPHA"/>
    <property type="match status" value="1"/>
</dbReference>
<dbReference type="KEGG" id="aram:KAR29_08215"/>
<dbReference type="Pfam" id="PF00689">
    <property type="entry name" value="Cation_ATPase_C"/>
    <property type="match status" value="1"/>
</dbReference>
<protein>
    <submittedName>
        <fullName evidence="13">Cation-translocating P-type ATPase</fullName>
    </submittedName>
</protein>
<keyword evidence="8" id="KW-1278">Translocase</keyword>
<dbReference type="InterPro" id="IPR023298">
    <property type="entry name" value="ATPase_P-typ_TM_dom_sf"/>
</dbReference>
<dbReference type="SMART" id="SM00831">
    <property type="entry name" value="Cation_ATPase_N"/>
    <property type="match status" value="1"/>
</dbReference>
<feature type="transmembrane region" description="Helical" evidence="11">
    <location>
        <begin position="82"/>
        <end position="100"/>
    </location>
</feature>
<dbReference type="InterPro" id="IPR023214">
    <property type="entry name" value="HAD_sf"/>
</dbReference>
<feature type="domain" description="Cation-transporting P-type ATPase N-terminal" evidence="12">
    <location>
        <begin position="3"/>
        <end position="77"/>
    </location>
</feature>
<dbReference type="InterPro" id="IPR006068">
    <property type="entry name" value="ATPase_P-typ_cation-transptr_C"/>
</dbReference>
<dbReference type="RefSeq" id="WP_274372521.1">
    <property type="nucleotide sequence ID" value="NZ_CP072943.1"/>
</dbReference>
<dbReference type="Pfam" id="PF00690">
    <property type="entry name" value="Cation_ATPase_N"/>
    <property type="match status" value="1"/>
</dbReference>
<dbReference type="Gene3D" id="3.40.50.1000">
    <property type="entry name" value="HAD superfamily/HAD-like"/>
    <property type="match status" value="1"/>
</dbReference>
<evidence type="ECO:0000256" key="2">
    <source>
        <dbReference type="ARBA" id="ARBA00005675"/>
    </source>
</evidence>
<evidence type="ECO:0000256" key="8">
    <source>
        <dbReference type="ARBA" id="ARBA00022967"/>
    </source>
</evidence>
<dbReference type="AlphaFoldDB" id="A0A9Q7A502"/>
<feature type="transmembrane region" description="Helical" evidence="11">
    <location>
        <begin position="246"/>
        <end position="263"/>
    </location>
</feature>
<dbReference type="SFLD" id="SFLDS00003">
    <property type="entry name" value="Haloacid_Dehalogenase"/>
    <property type="match status" value="1"/>
</dbReference>
<evidence type="ECO:0000259" key="12">
    <source>
        <dbReference type="SMART" id="SM00831"/>
    </source>
</evidence>
<organism evidence="13 14">
    <name type="scientific">Aminithiophilus ramosus</name>
    <dbReference type="NCBI Taxonomy" id="3029084"/>
    <lineage>
        <taxon>Bacteria</taxon>
        <taxon>Thermotogati</taxon>
        <taxon>Synergistota</taxon>
        <taxon>Synergistia</taxon>
        <taxon>Synergistales</taxon>
        <taxon>Aminithiophilaceae</taxon>
        <taxon>Aminithiophilus</taxon>
    </lineage>
</organism>
<keyword evidence="5" id="KW-0479">Metal-binding</keyword>
<dbReference type="SUPFAM" id="SSF81653">
    <property type="entry name" value="Calcium ATPase, transduction domain A"/>
    <property type="match status" value="1"/>
</dbReference>
<keyword evidence="4 11" id="KW-0812">Transmembrane</keyword>
<dbReference type="SFLD" id="SFLDG00002">
    <property type="entry name" value="C1.7:_P-type_atpase_like"/>
    <property type="match status" value="1"/>
</dbReference>
<dbReference type="GO" id="GO:0140352">
    <property type="term" value="P:export from cell"/>
    <property type="evidence" value="ECO:0007669"/>
    <property type="project" value="UniProtKB-ARBA"/>
</dbReference>
<evidence type="ECO:0000256" key="1">
    <source>
        <dbReference type="ARBA" id="ARBA00004651"/>
    </source>
</evidence>
<proteinExistence type="inferred from homology"/>
<feature type="transmembrane region" description="Helical" evidence="11">
    <location>
        <begin position="795"/>
        <end position="815"/>
    </location>
</feature>
<dbReference type="FunFam" id="3.40.50.1000:FF:000028">
    <property type="entry name" value="Calcium-transporting P-type ATPase, putative"/>
    <property type="match status" value="1"/>
</dbReference>
<dbReference type="EMBL" id="CP072943">
    <property type="protein sequence ID" value="QTX31366.1"/>
    <property type="molecule type" value="Genomic_DNA"/>
</dbReference>
<dbReference type="GO" id="GO:0005524">
    <property type="term" value="F:ATP binding"/>
    <property type="evidence" value="ECO:0007669"/>
    <property type="project" value="UniProtKB-KW"/>
</dbReference>
<accession>A0A9Q7A502</accession>
<dbReference type="Pfam" id="PF00122">
    <property type="entry name" value="E1-E2_ATPase"/>
    <property type="match status" value="1"/>
</dbReference>
<dbReference type="GO" id="GO:0016887">
    <property type="term" value="F:ATP hydrolysis activity"/>
    <property type="evidence" value="ECO:0007669"/>
    <property type="project" value="InterPro"/>
</dbReference>
<comment type="subcellular location">
    <subcellularLocation>
        <location evidence="1">Cell membrane</location>
        <topology evidence="1">Multi-pass membrane protein</topology>
    </subcellularLocation>
</comment>
<keyword evidence="6" id="KW-0547">Nucleotide-binding</keyword>
<feature type="transmembrane region" description="Helical" evidence="11">
    <location>
        <begin position="691"/>
        <end position="712"/>
    </location>
</feature>